<dbReference type="EMBL" id="FMZF01000001">
    <property type="protein sequence ID" value="SDC02091.1"/>
    <property type="molecule type" value="Genomic_DNA"/>
</dbReference>
<accession>A0A1G6I6L8</accession>
<proteinExistence type="predicted"/>
<evidence type="ECO:0000313" key="3">
    <source>
        <dbReference type="EMBL" id="SDC02091.1"/>
    </source>
</evidence>
<dbReference type="InterPro" id="IPR021454">
    <property type="entry name" value="DUF3105"/>
</dbReference>
<reference evidence="4" key="1">
    <citation type="submission" date="2016-10" db="EMBL/GenBank/DDBJ databases">
        <authorList>
            <person name="Varghese N."/>
            <person name="Submissions S."/>
        </authorList>
    </citation>
    <scope>NUCLEOTIDE SEQUENCE [LARGE SCALE GENOMIC DNA]</scope>
    <source>
        <strain evidence="4">DSM 45421</strain>
    </source>
</reference>
<sequence>MAKDRKPDAGRAGGGASRSGSGARPAAGRGGGRGRTRPPTQVVTHSRPWGLIAAAVAVVVFAAAAITYAVVKVREADARQIDAIDEIAGIESFDYAAGQEHVTTPVEYEQSPPVGGPHDGEWADCTGTVYDVDVRHENAVHSMEHGAVWIAYDPERVSGDDVAKLAELVDGVSGRLLSPYAGLDSPVSLQSWNHQLKVDSADDPRIEQFADFLTFNGDVEGHYPEIGASCENPTFVADPLTVDDGSRGAGATTTDAPTTPTS</sequence>
<keyword evidence="2" id="KW-0812">Transmembrane</keyword>
<feature type="compositionally biased region" description="Low complexity" evidence="1">
    <location>
        <begin position="249"/>
        <end position="262"/>
    </location>
</feature>
<name>A0A1G6I6L8_9ACTN</name>
<feature type="transmembrane region" description="Helical" evidence="2">
    <location>
        <begin position="49"/>
        <end position="71"/>
    </location>
</feature>
<feature type="region of interest" description="Disordered" evidence="1">
    <location>
        <begin position="240"/>
        <end position="262"/>
    </location>
</feature>
<dbReference type="Pfam" id="PF11303">
    <property type="entry name" value="DUF3105"/>
    <property type="match status" value="1"/>
</dbReference>
<organism evidence="3 4">
    <name type="scientific">Geodermatophilus telluris</name>
    <dbReference type="NCBI Taxonomy" id="1190417"/>
    <lineage>
        <taxon>Bacteria</taxon>
        <taxon>Bacillati</taxon>
        <taxon>Actinomycetota</taxon>
        <taxon>Actinomycetes</taxon>
        <taxon>Geodermatophilales</taxon>
        <taxon>Geodermatophilaceae</taxon>
        <taxon>Geodermatophilus</taxon>
    </lineage>
</organism>
<dbReference type="Proteomes" id="UP000199416">
    <property type="component" value="Unassembled WGS sequence"/>
</dbReference>
<evidence type="ECO:0000313" key="4">
    <source>
        <dbReference type="Proteomes" id="UP000199416"/>
    </source>
</evidence>
<keyword evidence="2" id="KW-1133">Transmembrane helix</keyword>
<evidence type="ECO:0000256" key="2">
    <source>
        <dbReference type="SAM" id="Phobius"/>
    </source>
</evidence>
<protein>
    <recommendedName>
        <fullName evidence="5">DUF3105 domain-containing protein</fullName>
    </recommendedName>
</protein>
<dbReference type="AlphaFoldDB" id="A0A1G6I6L8"/>
<keyword evidence="2" id="KW-0472">Membrane</keyword>
<gene>
    <name evidence="3" type="ORF">SAMN05660690_0219</name>
</gene>
<feature type="region of interest" description="Disordered" evidence="1">
    <location>
        <begin position="1"/>
        <end position="43"/>
    </location>
</feature>
<dbReference type="OrthoDB" id="164831at2"/>
<evidence type="ECO:0008006" key="5">
    <source>
        <dbReference type="Google" id="ProtNLM"/>
    </source>
</evidence>
<dbReference type="STRING" id="1190417.SAMN05660690_0219"/>
<evidence type="ECO:0000256" key="1">
    <source>
        <dbReference type="SAM" id="MobiDB-lite"/>
    </source>
</evidence>
<keyword evidence="4" id="KW-1185">Reference proteome</keyword>
<feature type="compositionally biased region" description="Low complexity" evidence="1">
    <location>
        <begin position="18"/>
        <end position="27"/>
    </location>
</feature>
<dbReference type="RefSeq" id="WP_091362485.1">
    <property type="nucleotide sequence ID" value="NZ_FMZF01000001.1"/>
</dbReference>